<accession>A0A1B2EUD2</accession>
<gene>
    <name evidence="2" type="ORF">BB934_35600</name>
</gene>
<dbReference type="KEGG" id="moc:BB934_35600"/>
<dbReference type="EMBL" id="CP016618">
    <property type="protein sequence ID" value="ANY83583.1"/>
    <property type="molecule type" value="Genomic_DNA"/>
</dbReference>
<sequence length="63" mass="7381">MIEVRDKLGSLIRACEAAAQTHIADARQAYTEFQRSFHERRAAEALQRAHKHRQELQQLSHDR</sequence>
<dbReference type="RefSeq" id="WP_099514576.1">
    <property type="nucleotide sequence ID" value="NZ_CP016618.1"/>
</dbReference>
<evidence type="ECO:0000256" key="1">
    <source>
        <dbReference type="SAM" id="MobiDB-lite"/>
    </source>
</evidence>
<name>A0A1B2EUD2_9HYPH</name>
<organism evidence="2">
    <name type="scientific">Microvirga ossetica</name>
    <dbReference type="NCBI Taxonomy" id="1882682"/>
    <lineage>
        <taxon>Bacteria</taxon>
        <taxon>Pseudomonadati</taxon>
        <taxon>Pseudomonadota</taxon>
        <taxon>Alphaproteobacteria</taxon>
        <taxon>Hyphomicrobiales</taxon>
        <taxon>Methylobacteriaceae</taxon>
        <taxon>Microvirga</taxon>
    </lineage>
</organism>
<proteinExistence type="predicted"/>
<reference evidence="2" key="1">
    <citation type="submission" date="2016-07" db="EMBL/GenBank/DDBJ databases">
        <title>Microvirga ossetica sp. nov. a new species of rhizobia isolated from root nodules of the legume species Vicia alpestris Steven originated from North Ossetia region in the Caucasus.</title>
        <authorList>
            <person name="Safronova V.I."/>
            <person name="Kuznetsova I.G."/>
            <person name="Sazanova A.L."/>
            <person name="Belimov A."/>
            <person name="Andronov E."/>
            <person name="Osledkin Y.S."/>
            <person name="Onishchuk O.P."/>
            <person name="Kurchak O.N."/>
            <person name="Shaposhnikov A.I."/>
            <person name="Willems A."/>
            <person name="Tikhonovich I.A."/>
        </authorList>
    </citation>
    <scope>NUCLEOTIDE SEQUENCE [LARGE SCALE GENOMIC DNA]</scope>
    <source>
        <strain evidence="2">V5/3M</strain>
        <plasmid evidence="2">unnamed3</plasmid>
    </source>
</reference>
<dbReference type="AlphaFoldDB" id="A0A1B2EUD2"/>
<evidence type="ECO:0000313" key="2">
    <source>
        <dbReference type="EMBL" id="ANY83583.1"/>
    </source>
</evidence>
<feature type="region of interest" description="Disordered" evidence="1">
    <location>
        <begin position="42"/>
        <end position="63"/>
    </location>
</feature>
<geneLocation type="plasmid" evidence="2">
    <name>unnamed3</name>
</geneLocation>
<keyword evidence="2" id="KW-0614">Plasmid</keyword>
<protein>
    <submittedName>
        <fullName evidence="2">Uncharacterized protein</fullName>
    </submittedName>
</protein>